<dbReference type="PANTHER" id="PTHR12151:SF5">
    <property type="entry name" value="AT19154P"/>
    <property type="match status" value="1"/>
</dbReference>
<dbReference type="Proteomes" id="UP000030645">
    <property type="component" value="Unassembled WGS sequence"/>
</dbReference>
<dbReference type="InterPro" id="IPR008906">
    <property type="entry name" value="HATC_C_dom"/>
</dbReference>
<evidence type="ECO:0000313" key="8">
    <source>
        <dbReference type="EMBL" id="EXB99417.1"/>
    </source>
</evidence>
<feature type="transmembrane region" description="Helical" evidence="6">
    <location>
        <begin position="119"/>
        <end position="138"/>
    </location>
</feature>
<feature type="region of interest" description="Disordered" evidence="5">
    <location>
        <begin position="81"/>
        <end position="114"/>
    </location>
</feature>
<keyword evidence="9" id="KW-1185">Reference proteome</keyword>
<name>W9RMZ7_9ROSA</name>
<dbReference type="CDD" id="cd02968">
    <property type="entry name" value="SCO"/>
    <property type="match status" value="1"/>
</dbReference>
<keyword evidence="2 3" id="KW-0186">Copper</keyword>
<keyword evidence="4" id="KW-1015">Disulfide bond</keyword>
<proteinExistence type="inferred from homology"/>
<feature type="region of interest" description="Disordered" evidence="5">
    <location>
        <begin position="364"/>
        <end position="387"/>
    </location>
</feature>
<dbReference type="FunFam" id="3.40.30.10:FF:000013">
    <property type="entry name" value="Blast:Protein SCO1 homolog, mitochondrial"/>
    <property type="match status" value="1"/>
</dbReference>
<dbReference type="eggNOG" id="KOG1121">
    <property type="taxonomic scope" value="Eukaryota"/>
</dbReference>
<dbReference type="Gene3D" id="3.40.30.10">
    <property type="entry name" value="Glutaredoxin"/>
    <property type="match status" value="1"/>
</dbReference>
<feature type="disulfide bond" description="Redox-active" evidence="4">
    <location>
        <begin position="200"/>
        <end position="204"/>
    </location>
</feature>
<dbReference type="AlphaFoldDB" id="W9RMZ7"/>
<dbReference type="InterPro" id="IPR013766">
    <property type="entry name" value="Thioredoxin_domain"/>
</dbReference>
<feature type="compositionally biased region" description="Low complexity" evidence="5">
    <location>
        <begin position="398"/>
        <end position="412"/>
    </location>
</feature>
<keyword evidence="6" id="KW-0812">Transmembrane</keyword>
<dbReference type="EMBL" id="KE345299">
    <property type="protein sequence ID" value="EXB99417.1"/>
    <property type="molecule type" value="Genomic_DNA"/>
</dbReference>
<dbReference type="InterPro" id="IPR036249">
    <property type="entry name" value="Thioredoxin-like_sf"/>
</dbReference>
<dbReference type="SUPFAM" id="SSF52833">
    <property type="entry name" value="Thioredoxin-like"/>
    <property type="match status" value="1"/>
</dbReference>
<dbReference type="Pfam" id="PF02630">
    <property type="entry name" value="SCO1-SenC"/>
    <property type="match status" value="1"/>
</dbReference>
<dbReference type="eggNOG" id="KOG2792">
    <property type="taxonomic scope" value="Eukaryota"/>
</dbReference>
<dbReference type="GO" id="GO:0005739">
    <property type="term" value="C:mitochondrion"/>
    <property type="evidence" value="ECO:0007669"/>
    <property type="project" value="GOC"/>
</dbReference>
<evidence type="ECO:0000313" key="9">
    <source>
        <dbReference type="Proteomes" id="UP000030645"/>
    </source>
</evidence>
<feature type="region of interest" description="Disordered" evidence="5">
    <location>
        <begin position="396"/>
        <end position="415"/>
    </location>
</feature>
<dbReference type="InterPro" id="IPR003782">
    <property type="entry name" value="SCO1/SenC"/>
</dbReference>
<feature type="binding site" evidence="3">
    <location>
        <position position="289"/>
    </location>
    <ligand>
        <name>Cu cation</name>
        <dbReference type="ChEBI" id="CHEBI:23378"/>
    </ligand>
</feature>
<evidence type="ECO:0000256" key="2">
    <source>
        <dbReference type="ARBA" id="ARBA00023008"/>
    </source>
</evidence>
<protein>
    <submittedName>
        <fullName evidence="8">Protein SCO1-1-like protein</fullName>
    </submittedName>
</protein>
<feature type="binding site" evidence="3">
    <location>
        <position position="204"/>
    </location>
    <ligand>
        <name>Cu cation</name>
        <dbReference type="ChEBI" id="CHEBI:23378"/>
    </ligand>
</feature>
<organism evidence="8 9">
    <name type="scientific">Morus notabilis</name>
    <dbReference type="NCBI Taxonomy" id="981085"/>
    <lineage>
        <taxon>Eukaryota</taxon>
        <taxon>Viridiplantae</taxon>
        <taxon>Streptophyta</taxon>
        <taxon>Embryophyta</taxon>
        <taxon>Tracheophyta</taxon>
        <taxon>Spermatophyta</taxon>
        <taxon>Magnoliopsida</taxon>
        <taxon>eudicotyledons</taxon>
        <taxon>Gunneridae</taxon>
        <taxon>Pentapetalae</taxon>
        <taxon>rosids</taxon>
        <taxon>fabids</taxon>
        <taxon>Rosales</taxon>
        <taxon>Moraceae</taxon>
        <taxon>Moreae</taxon>
        <taxon>Morus</taxon>
    </lineage>
</organism>
<evidence type="ECO:0000256" key="5">
    <source>
        <dbReference type="SAM" id="MobiDB-lite"/>
    </source>
</evidence>
<dbReference type="STRING" id="981085.W9RMZ7"/>
<evidence type="ECO:0000256" key="4">
    <source>
        <dbReference type="PIRSR" id="PIRSR603782-2"/>
    </source>
</evidence>
<feature type="domain" description="Thioredoxin" evidence="7">
    <location>
        <begin position="160"/>
        <end position="324"/>
    </location>
</feature>
<dbReference type="PANTHER" id="PTHR12151">
    <property type="entry name" value="ELECTRON TRANSPORT PROTIN SCO1/SENC FAMILY MEMBER"/>
    <property type="match status" value="1"/>
</dbReference>
<dbReference type="PROSITE" id="PS51352">
    <property type="entry name" value="THIOREDOXIN_2"/>
    <property type="match status" value="1"/>
</dbReference>
<gene>
    <name evidence="8" type="ORF">L484_016393</name>
</gene>
<dbReference type="Pfam" id="PF05699">
    <property type="entry name" value="Dimer_Tnp_hAT"/>
    <property type="match status" value="1"/>
</dbReference>
<sequence length="543" mass="60768">MANLISKKSSSFHHICRSLLHLHALSRRPSPSPFLPLHEALQYRGPLALLQSVLLPRGLGTQSLVVYQRCLFSTTSDAKVNPANEESKTAGEANSGKEEKSGESHQSSNTGKSVRGGPVSWLSFLLLIATGAGIVLYYDKEKKNHIEEIYSASKEIIHGPSVGKAAIGGPFNLINHEGKRVTEKDFLGKWNLIYFGFTHCPDICPDELQKLAAAVDKIKQKVGIEIVPVFISVDPERDTVEQVGEYVKEFHPKLVGLTGDSDEIRNVARAYRVYYMKTAEEDSDYLVDHSIVMYLMGPDMQFVKFFGKNNDVDSLTDEIAAQNFSDFTTLPELGDEPFYEDEMMPPNPTLTEPENVPVDNASVHNEEAGEHSRGKRPQTSPNTKVFHVDSLIPRRRTLSSTTSSGPKGSSWSFLKKNEKTTGSSLTQASTELVKYFEANFVIDDDKLDTLQWWKSKTDRFPTLSIIAHDIFTTPVSTVASEQAFSASNRILDEKRSRMHPDILEGLMCVKDWEDARRRKQQYTNDSMQEYFSNLEITESSGST</sequence>
<dbReference type="GO" id="GO:0046983">
    <property type="term" value="F:protein dimerization activity"/>
    <property type="evidence" value="ECO:0007669"/>
    <property type="project" value="InterPro"/>
</dbReference>
<evidence type="ECO:0000256" key="3">
    <source>
        <dbReference type="PIRSR" id="PIRSR603782-1"/>
    </source>
</evidence>
<feature type="compositionally biased region" description="Basic and acidic residues" evidence="5">
    <location>
        <begin position="85"/>
        <end position="103"/>
    </location>
</feature>
<comment type="similarity">
    <text evidence="1">Belongs to the SCO1/2 family.</text>
</comment>
<keyword evidence="3" id="KW-0479">Metal-binding</keyword>
<accession>W9RMZ7</accession>
<evidence type="ECO:0000256" key="1">
    <source>
        <dbReference type="ARBA" id="ARBA00010996"/>
    </source>
</evidence>
<evidence type="ECO:0000259" key="7">
    <source>
        <dbReference type="PROSITE" id="PS51352"/>
    </source>
</evidence>
<dbReference type="GO" id="GO:0046872">
    <property type="term" value="F:metal ion binding"/>
    <property type="evidence" value="ECO:0007669"/>
    <property type="project" value="UniProtKB-KW"/>
</dbReference>
<keyword evidence="6" id="KW-0472">Membrane</keyword>
<evidence type="ECO:0000256" key="6">
    <source>
        <dbReference type="SAM" id="Phobius"/>
    </source>
</evidence>
<feature type="binding site" evidence="3">
    <location>
        <position position="200"/>
    </location>
    <ligand>
        <name>Cu cation</name>
        <dbReference type="ChEBI" id="CHEBI:23378"/>
    </ligand>
</feature>
<dbReference type="GO" id="GO:0033617">
    <property type="term" value="P:mitochondrial respiratory chain complex IV assembly"/>
    <property type="evidence" value="ECO:0007669"/>
    <property type="project" value="TreeGrafter"/>
</dbReference>
<reference evidence="9" key="1">
    <citation type="submission" date="2013-01" db="EMBL/GenBank/DDBJ databases">
        <title>Draft Genome Sequence of a Mulberry Tree, Morus notabilis C.K. Schneid.</title>
        <authorList>
            <person name="He N."/>
            <person name="Zhao S."/>
        </authorList>
    </citation>
    <scope>NUCLEOTIDE SEQUENCE</scope>
</reference>
<keyword evidence="6" id="KW-1133">Transmembrane helix</keyword>